<comment type="caution">
    <text evidence="2">The sequence shown here is derived from an EMBL/GenBank/DDBJ whole genome shotgun (WGS) entry which is preliminary data.</text>
</comment>
<feature type="region of interest" description="Disordered" evidence="1">
    <location>
        <begin position="1"/>
        <end position="31"/>
    </location>
</feature>
<dbReference type="GO" id="GO:0003676">
    <property type="term" value="F:nucleic acid binding"/>
    <property type="evidence" value="ECO:0007669"/>
    <property type="project" value="InterPro"/>
</dbReference>
<protein>
    <submittedName>
        <fullName evidence="2">Transposase</fullName>
    </submittedName>
</protein>
<evidence type="ECO:0000313" key="3">
    <source>
        <dbReference type="Proteomes" id="UP000762676"/>
    </source>
</evidence>
<accession>A0AAV4FGM7</accession>
<dbReference type="InterPro" id="IPR036397">
    <property type="entry name" value="RNaseH_sf"/>
</dbReference>
<dbReference type="EMBL" id="BMAT01007816">
    <property type="protein sequence ID" value="GFR72056.1"/>
    <property type="molecule type" value="Genomic_DNA"/>
</dbReference>
<dbReference type="Gene3D" id="3.30.420.10">
    <property type="entry name" value="Ribonuclease H-like superfamily/Ribonuclease H"/>
    <property type="match status" value="1"/>
</dbReference>
<dbReference type="Pfam" id="PF01359">
    <property type="entry name" value="Transposase_1"/>
    <property type="match status" value="1"/>
</dbReference>
<evidence type="ECO:0000313" key="2">
    <source>
        <dbReference type="EMBL" id="GFR72056.1"/>
    </source>
</evidence>
<proteinExistence type="predicted"/>
<dbReference type="InterPro" id="IPR001888">
    <property type="entry name" value="Transposase_1"/>
</dbReference>
<organism evidence="2 3">
    <name type="scientific">Elysia marginata</name>
    <dbReference type="NCBI Taxonomy" id="1093978"/>
    <lineage>
        <taxon>Eukaryota</taxon>
        <taxon>Metazoa</taxon>
        <taxon>Spiralia</taxon>
        <taxon>Lophotrochozoa</taxon>
        <taxon>Mollusca</taxon>
        <taxon>Gastropoda</taxon>
        <taxon>Heterobranchia</taxon>
        <taxon>Euthyneura</taxon>
        <taxon>Panpulmonata</taxon>
        <taxon>Sacoglossa</taxon>
        <taxon>Placobranchoidea</taxon>
        <taxon>Plakobranchidae</taxon>
        <taxon>Elysia</taxon>
    </lineage>
</organism>
<evidence type="ECO:0000256" key="1">
    <source>
        <dbReference type="SAM" id="MobiDB-lite"/>
    </source>
</evidence>
<name>A0AAV4FGM7_9GAST</name>
<reference evidence="2 3" key="1">
    <citation type="journal article" date="2021" name="Elife">
        <title>Chloroplast acquisition without the gene transfer in kleptoplastic sea slugs, Plakobranchus ocellatus.</title>
        <authorList>
            <person name="Maeda T."/>
            <person name="Takahashi S."/>
            <person name="Yoshida T."/>
            <person name="Shimamura S."/>
            <person name="Takaki Y."/>
            <person name="Nagai Y."/>
            <person name="Toyoda A."/>
            <person name="Suzuki Y."/>
            <person name="Arimoto A."/>
            <person name="Ishii H."/>
            <person name="Satoh N."/>
            <person name="Nishiyama T."/>
            <person name="Hasebe M."/>
            <person name="Maruyama T."/>
            <person name="Minagawa J."/>
            <person name="Obokata J."/>
            <person name="Shigenobu S."/>
        </authorList>
    </citation>
    <scope>NUCLEOTIDE SEQUENCE [LARGE SCALE GENOMIC DNA]</scope>
</reference>
<dbReference type="AlphaFoldDB" id="A0AAV4FGM7"/>
<dbReference type="Proteomes" id="UP000762676">
    <property type="component" value="Unassembled WGS sequence"/>
</dbReference>
<sequence length="119" mass="13517">MLYSYWDYDENDKEPTSPDTGLYLTPEGGGNVEETIDTTYEAPDSGNETWFPFFIIPPKRLNRMWVDGQGDRPVVLSPGFQSQKIMFTVLFNYSGPLVVGILPQNTTMTTTYYVQNVLS</sequence>
<gene>
    <name evidence="2" type="ORF">ElyMa_003830300</name>
</gene>
<keyword evidence="3" id="KW-1185">Reference proteome</keyword>